<evidence type="ECO:0000256" key="5">
    <source>
        <dbReference type="ARBA" id="ARBA00022729"/>
    </source>
</evidence>
<name>S7RKB1_GLOTA</name>
<dbReference type="InterPro" id="IPR001338">
    <property type="entry name" value="Class_I_Hydrophobin"/>
</dbReference>
<evidence type="ECO:0000256" key="6">
    <source>
        <dbReference type="ARBA" id="ARBA00023157"/>
    </source>
</evidence>
<dbReference type="RefSeq" id="XP_007868388.1">
    <property type="nucleotide sequence ID" value="XM_007870197.1"/>
</dbReference>
<dbReference type="GeneID" id="19299456"/>
<dbReference type="SMART" id="SM00075">
    <property type="entry name" value="HYDRO"/>
    <property type="match status" value="1"/>
</dbReference>
<evidence type="ECO:0000256" key="7">
    <source>
        <dbReference type="RuleBase" id="RU365009"/>
    </source>
</evidence>
<dbReference type="Pfam" id="PF01185">
    <property type="entry name" value="Hydrophobin"/>
    <property type="match status" value="1"/>
</dbReference>
<dbReference type="GO" id="GO:0009277">
    <property type="term" value="C:fungal-type cell wall"/>
    <property type="evidence" value="ECO:0007669"/>
    <property type="project" value="InterPro"/>
</dbReference>
<evidence type="ECO:0000256" key="4">
    <source>
        <dbReference type="ARBA" id="ARBA00022525"/>
    </source>
</evidence>
<evidence type="ECO:0000313" key="8">
    <source>
        <dbReference type="EMBL" id="EPQ53084.1"/>
    </source>
</evidence>
<organism evidence="8 9">
    <name type="scientific">Gloeophyllum trabeum (strain ATCC 11539 / FP-39264 / Madison 617)</name>
    <name type="common">Brown rot fungus</name>
    <dbReference type="NCBI Taxonomy" id="670483"/>
    <lineage>
        <taxon>Eukaryota</taxon>
        <taxon>Fungi</taxon>
        <taxon>Dikarya</taxon>
        <taxon>Basidiomycota</taxon>
        <taxon>Agaricomycotina</taxon>
        <taxon>Agaricomycetes</taxon>
        <taxon>Gloeophyllales</taxon>
        <taxon>Gloeophyllaceae</taxon>
        <taxon>Gloeophyllum</taxon>
    </lineage>
</organism>
<proteinExistence type="inferred from homology"/>
<dbReference type="STRING" id="670483.S7RKB1"/>
<dbReference type="Proteomes" id="UP000030669">
    <property type="component" value="Unassembled WGS sequence"/>
</dbReference>
<dbReference type="HOGENOM" id="CLU_105134_2_0_1"/>
<comment type="subcellular location">
    <subcellularLocation>
        <location evidence="1 7">Secreted</location>
        <location evidence="1 7">Cell wall</location>
    </subcellularLocation>
</comment>
<keyword evidence="9" id="KW-1185">Reference proteome</keyword>
<comment type="similarity">
    <text evidence="2 7">Belongs to the fungal hydrophobin family.</text>
</comment>
<sequence>MYSILVKLFTLFSLLVLASASPLSARQVAGGQCNTGAIQCCQQVQTAGSPDMTNLLGLLGIVVDGLNVPIGLQCSPLTVGGLGNGATCSAQPVCCSDNSSGGLVSVGCIPITLEW</sequence>
<keyword evidence="6 7" id="KW-1015">Disulfide bond</keyword>
<keyword evidence="3 7" id="KW-0134">Cell wall</keyword>
<evidence type="ECO:0000256" key="2">
    <source>
        <dbReference type="ARBA" id="ARBA00010446"/>
    </source>
</evidence>
<protein>
    <recommendedName>
        <fullName evidence="7">Hydrophobin</fullName>
    </recommendedName>
</protein>
<dbReference type="InterPro" id="IPR019778">
    <property type="entry name" value="Class_I_Hydrophobin_CS"/>
</dbReference>
<dbReference type="PROSITE" id="PS00956">
    <property type="entry name" value="HYDROPHOBIN"/>
    <property type="match status" value="1"/>
</dbReference>
<gene>
    <name evidence="8" type="ORF">GLOTRDRAFT_111847</name>
</gene>
<dbReference type="AlphaFoldDB" id="S7RKB1"/>
<dbReference type="GO" id="GO:0005199">
    <property type="term" value="F:structural constituent of cell wall"/>
    <property type="evidence" value="ECO:0007669"/>
    <property type="project" value="InterPro"/>
</dbReference>
<evidence type="ECO:0000256" key="1">
    <source>
        <dbReference type="ARBA" id="ARBA00004191"/>
    </source>
</evidence>
<accession>S7RKB1</accession>
<dbReference type="eggNOG" id="ENOG502ST8F">
    <property type="taxonomic scope" value="Eukaryota"/>
</dbReference>
<keyword evidence="4 7" id="KW-0964">Secreted</keyword>
<keyword evidence="5 7" id="KW-0732">Signal</keyword>
<feature type="chain" id="PRO_5013985531" description="Hydrophobin" evidence="7">
    <location>
        <begin position="21"/>
        <end position="115"/>
    </location>
</feature>
<evidence type="ECO:0000256" key="3">
    <source>
        <dbReference type="ARBA" id="ARBA00022512"/>
    </source>
</evidence>
<dbReference type="OMA" id="VNINCLP"/>
<dbReference type="CDD" id="cd23507">
    <property type="entry name" value="hydrophobin_I"/>
    <property type="match status" value="1"/>
</dbReference>
<dbReference type="OrthoDB" id="4225815at2759"/>
<reference evidence="8 9" key="1">
    <citation type="journal article" date="2012" name="Science">
        <title>The Paleozoic origin of enzymatic lignin decomposition reconstructed from 31 fungal genomes.</title>
        <authorList>
            <person name="Floudas D."/>
            <person name="Binder M."/>
            <person name="Riley R."/>
            <person name="Barry K."/>
            <person name="Blanchette R.A."/>
            <person name="Henrissat B."/>
            <person name="Martinez A.T."/>
            <person name="Otillar R."/>
            <person name="Spatafora J.W."/>
            <person name="Yadav J.S."/>
            <person name="Aerts A."/>
            <person name="Benoit I."/>
            <person name="Boyd A."/>
            <person name="Carlson A."/>
            <person name="Copeland A."/>
            <person name="Coutinho P.M."/>
            <person name="de Vries R.P."/>
            <person name="Ferreira P."/>
            <person name="Findley K."/>
            <person name="Foster B."/>
            <person name="Gaskell J."/>
            <person name="Glotzer D."/>
            <person name="Gorecki P."/>
            <person name="Heitman J."/>
            <person name="Hesse C."/>
            <person name="Hori C."/>
            <person name="Igarashi K."/>
            <person name="Jurgens J.A."/>
            <person name="Kallen N."/>
            <person name="Kersten P."/>
            <person name="Kohler A."/>
            <person name="Kuees U."/>
            <person name="Kumar T.K.A."/>
            <person name="Kuo A."/>
            <person name="LaButti K."/>
            <person name="Larrondo L.F."/>
            <person name="Lindquist E."/>
            <person name="Ling A."/>
            <person name="Lombard V."/>
            <person name="Lucas S."/>
            <person name="Lundell T."/>
            <person name="Martin R."/>
            <person name="McLaughlin D.J."/>
            <person name="Morgenstern I."/>
            <person name="Morin E."/>
            <person name="Murat C."/>
            <person name="Nagy L.G."/>
            <person name="Nolan M."/>
            <person name="Ohm R.A."/>
            <person name="Patyshakuliyeva A."/>
            <person name="Rokas A."/>
            <person name="Ruiz-Duenas F.J."/>
            <person name="Sabat G."/>
            <person name="Salamov A."/>
            <person name="Samejima M."/>
            <person name="Schmutz J."/>
            <person name="Slot J.C."/>
            <person name="St John F."/>
            <person name="Stenlid J."/>
            <person name="Sun H."/>
            <person name="Sun S."/>
            <person name="Syed K."/>
            <person name="Tsang A."/>
            <person name="Wiebenga A."/>
            <person name="Young D."/>
            <person name="Pisabarro A."/>
            <person name="Eastwood D.C."/>
            <person name="Martin F."/>
            <person name="Cullen D."/>
            <person name="Grigoriev I.V."/>
            <person name="Hibbett D.S."/>
        </authorList>
    </citation>
    <scope>NUCLEOTIDE SEQUENCE [LARGE SCALE GENOMIC DNA]</scope>
    <source>
        <strain evidence="8 9">ATCC 11539</strain>
    </source>
</reference>
<dbReference type="KEGG" id="gtr:GLOTRDRAFT_111847"/>
<feature type="signal peptide" evidence="7">
    <location>
        <begin position="1"/>
        <end position="20"/>
    </location>
</feature>
<dbReference type="EMBL" id="KB469306">
    <property type="protein sequence ID" value="EPQ53084.1"/>
    <property type="molecule type" value="Genomic_DNA"/>
</dbReference>
<evidence type="ECO:0000313" key="9">
    <source>
        <dbReference type="Proteomes" id="UP000030669"/>
    </source>
</evidence>